<dbReference type="GO" id="GO:0008270">
    <property type="term" value="F:zinc ion binding"/>
    <property type="evidence" value="ECO:0007669"/>
    <property type="project" value="UniProtKB-KW"/>
</dbReference>
<evidence type="ECO:0000256" key="5">
    <source>
        <dbReference type="SAM" id="MobiDB-lite"/>
    </source>
</evidence>
<dbReference type="InterPro" id="IPR043502">
    <property type="entry name" value="DNA/RNA_pol_sf"/>
</dbReference>
<dbReference type="InterPro" id="IPR012337">
    <property type="entry name" value="RNaseH-like_sf"/>
</dbReference>
<dbReference type="PROSITE" id="PS50103">
    <property type="entry name" value="ZF_C3H1"/>
    <property type="match status" value="2"/>
</dbReference>
<feature type="compositionally biased region" description="Polar residues" evidence="5">
    <location>
        <begin position="1"/>
        <end position="17"/>
    </location>
</feature>
<feature type="zinc finger region" description="C3H1-type" evidence="4">
    <location>
        <begin position="484"/>
        <end position="507"/>
    </location>
</feature>
<evidence type="ECO:0000313" key="8">
    <source>
        <dbReference type="EMBL" id="KAF4690359.1"/>
    </source>
</evidence>
<feature type="region of interest" description="Disordered" evidence="5">
    <location>
        <begin position="1672"/>
        <end position="1694"/>
    </location>
</feature>
<feature type="region of interest" description="Disordered" evidence="5">
    <location>
        <begin position="1"/>
        <end position="22"/>
    </location>
</feature>
<dbReference type="SUPFAM" id="SSF53098">
    <property type="entry name" value="Ribonuclease H-like"/>
    <property type="match status" value="1"/>
</dbReference>
<dbReference type="InterPro" id="IPR050951">
    <property type="entry name" value="Retrovirus_Pol_polyprotein"/>
</dbReference>
<dbReference type="PROSITE" id="PS50994">
    <property type="entry name" value="INTEGRASE"/>
    <property type="match status" value="1"/>
</dbReference>
<dbReference type="InterPro" id="IPR000571">
    <property type="entry name" value="Znf_CCCH"/>
</dbReference>
<comment type="caution">
    <text evidence="8">The sequence shown here is derived from an EMBL/GenBank/DDBJ whole genome shotgun (WGS) entry which is preliminary data.</text>
</comment>
<feature type="region of interest" description="Disordered" evidence="5">
    <location>
        <begin position="637"/>
        <end position="672"/>
    </location>
</feature>
<dbReference type="Pfam" id="PF00642">
    <property type="entry name" value="zf-CCCH"/>
    <property type="match status" value="1"/>
</dbReference>
<dbReference type="SMART" id="SM00356">
    <property type="entry name" value="ZnF_C3H1"/>
    <property type="match status" value="2"/>
</dbReference>
<dbReference type="EMBL" id="JABANP010000101">
    <property type="protein sequence ID" value="KAF4690359.1"/>
    <property type="molecule type" value="Genomic_DNA"/>
</dbReference>
<dbReference type="InterPro" id="IPR001584">
    <property type="entry name" value="Integrase_cat-core"/>
</dbReference>
<feature type="domain" description="C3H1-type" evidence="6">
    <location>
        <begin position="455"/>
        <end position="482"/>
    </location>
</feature>
<dbReference type="PANTHER" id="PTHR37984">
    <property type="entry name" value="PROTEIN CBG26694"/>
    <property type="match status" value="1"/>
</dbReference>
<protein>
    <submittedName>
        <fullName evidence="8">Uncharacterized protein</fullName>
    </submittedName>
</protein>
<dbReference type="InterPro" id="IPR036397">
    <property type="entry name" value="RNaseH_sf"/>
</dbReference>
<sequence>MALSSVQGGLPPTSGSDAGNLPPLRTVFIYTGDEAEAALTTRPLPDSLDEALFRLLEQASQGAQDPDPEQFARELTDALVAHPLGGIDGLADLGDQVEDIDGDGLKTYLSRWVRTMCGGHGKALLGHEAAATIERYIPSLVSGTVLHIDFIKALPSAPRLAKECRWQILSAKRELKSLRQSPFSKGWWSRSLQEPQSAAAFHTPISEVSQVTPRREVRTPDEDGFSRRTSAHTGGPVASVSQQRRQTAAKDADKASTAFDGGPFKGVGDPRGFSGFWRQLEGKLLRRGWDHGGPEHFYSTSRSSTCLPASCLRISLIRRSELHTALSREYGGSVEVEKLLTESIVRGRNETLTDFIARIDNWEDRCSTAGSPVPDATLIQTYRSGVNHEASREASYEYPCRWTDFRLRALTRAARVDNEKRPKSDSQPQGQLGSRASQRPATTSSSSSSSRPAPDKKGEVCRNNLRGRCARGDKCPYKHIDREACRLWEERGQCRFGETCRFRHDKSSQQAEAGAGEKPSAGGRQRDQLKTISNEEGAAQNDTTAAEEEVQRIWAMTEHVEGSDATPRPSGPLFNLRFPDGSPPLRALLDSGAVRNYITVDEAQSRGWHVEPITAFARLADNSKVELHGKVQVTVSVAGGSRRPPAAVDESVPNGKPSKPTVSSDGKDGLDDRQVRILGETLTVTASGDEDEEALYCVAARNNTGNSVDEETFLEVSADFSEAKHALCSSWRPVRAAPDYSVRLRRLKDDEIRDCKGQTHAVEATWALGQPLEHSRRDGPTPVFDYSRSLYSRLNSEQQAAFDGEISKFTTRGWWEKVGNQDSLKDGDITIPEAVAFPVVQGSKTRPCVDMRKANGTFPSSSYAGRSCSVILAQLRLAIAQVTARTEDLTECPRLAMATMDAETAFYRIRLSGITAQVRCLGQRYAVRRLLFGHRAGPAILEEAMSGLLTAAVAKVKHDQLDDHKPPLYCWAYVDDITLLGEVVAVKSLYSAIIVTVAAWGFTFSERKTHWVSFGRDGFCDDFDDFRHLGVRFLCVRCDGGRTIRLQCLPSSLSPRKLSAGDLVSKREAFRWAGAGYDVLGLHPEGSLAADLIRRASGKWSPTSWDEKVAISEEDAQTITIACSRLAERNELCQHDIAFSGTTLTITTDASPYGMGFCLSIGTASGGQVALCGKAKCWRGSQVSWHQNRQEAYCLGLSFVFCDALMPYCNGLTVRFLTDSRTALSWMRGGERMTSRSIERIAISRLCDAVADLKEVWARRYDIHPVVEHFPAEQNSQADTLSRLAHSWNIPQVVIFDGRFKGSKGAANTARKAITPLPSQALAGSGSQSTVADEAGELDTVSAVIFAISEDHAPRVPDDLRVGAGQPDRKRLLDLQRGSPEVSAIIDRIRGADGGSEPNDLEFVLAGDGVLMRRCRSNTWNSSSRLCFYVPSDSQDGIDYARRLLQSYHNDSGCLNARYVRWIFSRAFFVKGLRKLAIEVCRSCDQCQFAHNKRYYSLRDGGRNLSQGAHGCWDIVSADLAEMGPDRKGTYTSALFLVDHFSRFALVAPLRSSSSSSVIGALSTFISIFGPMGRLRSDRGPCFRGRKFMEFMASQGVVHQQLPPYAAFSNGLVERSVSAIKFITRQLASKRAWSTQIHRVIARLNAKPLDGVDLSPHEIFFARPRRFPVENALQSPGSAAPAPADAEQARQRREDGDYLDRLVADAIKASTTTSSTRRFVPRRGPPKVGAEVLVFTPSPMGGGSYGREVYRVHGITGGVTLQLVKSTISPSSVRPDMIKEVHYFNTRPYYRS</sequence>
<evidence type="ECO:0000313" key="9">
    <source>
        <dbReference type="Proteomes" id="UP000541610"/>
    </source>
</evidence>
<dbReference type="Gene3D" id="4.10.1000.10">
    <property type="entry name" value="Zinc finger, CCCH-type"/>
    <property type="match status" value="1"/>
</dbReference>
<feature type="compositionally biased region" description="Low complexity" evidence="5">
    <location>
        <begin position="434"/>
        <end position="452"/>
    </location>
</feature>
<feature type="region of interest" description="Disordered" evidence="5">
    <location>
        <begin position="507"/>
        <end position="527"/>
    </location>
</feature>
<feature type="region of interest" description="Disordered" evidence="5">
    <location>
        <begin position="203"/>
        <end position="264"/>
    </location>
</feature>
<organism evidence="8 9">
    <name type="scientific">Perkinsus olseni</name>
    <name type="common">Perkinsus atlanticus</name>
    <dbReference type="NCBI Taxonomy" id="32597"/>
    <lineage>
        <taxon>Eukaryota</taxon>
        <taxon>Sar</taxon>
        <taxon>Alveolata</taxon>
        <taxon>Perkinsozoa</taxon>
        <taxon>Perkinsea</taxon>
        <taxon>Perkinsida</taxon>
        <taxon>Perkinsidae</taxon>
        <taxon>Perkinsus</taxon>
    </lineage>
</organism>
<dbReference type="Proteomes" id="UP000541610">
    <property type="component" value="Unassembled WGS sequence"/>
</dbReference>
<dbReference type="GO" id="GO:0003676">
    <property type="term" value="F:nucleic acid binding"/>
    <property type="evidence" value="ECO:0007669"/>
    <property type="project" value="InterPro"/>
</dbReference>
<evidence type="ECO:0000256" key="1">
    <source>
        <dbReference type="ARBA" id="ARBA00022723"/>
    </source>
</evidence>
<evidence type="ECO:0000256" key="3">
    <source>
        <dbReference type="ARBA" id="ARBA00022833"/>
    </source>
</evidence>
<evidence type="ECO:0000259" key="7">
    <source>
        <dbReference type="PROSITE" id="PS50994"/>
    </source>
</evidence>
<feature type="region of interest" description="Disordered" evidence="5">
    <location>
        <begin position="414"/>
        <end position="460"/>
    </location>
</feature>
<gene>
    <name evidence="8" type="ORF">FOZ60_000329</name>
</gene>
<dbReference type="OrthoDB" id="6149201at2759"/>
<dbReference type="SUPFAM" id="SSF56672">
    <property type="entry name" value="DNA/RNA polymerases"/>
    <property type="match status" value="1"/>
</dbReference>
<keyword evidence="1 4" id="KW-0479">Metal-binding</keyword>
<evidence type="ECO:0000256" key="4">
    <source>
        <dbReference type="PROSITE-ProRule" id="PRU00723"/>
    </source>
</evidence>
<name>A0A7J6P2K5_PEROL</name>
<proteinExistence type="predicted"/>
<dbReference type="Pfam" id="PF00665">
    <property type="entry name" value="rve"/>
    <property type="match status" value="1"/>
</dbReference>
<feature type="compositionally biased region" description="Basic and acidic residues" evidence="5">
    <location>
        <begin position="414"/>
        <end position="424"/>
    </location>
</feature>
<evidence type="ECO:0000256" key="2">
    <source>
        <dbReference type="ARBA" id="ARBA00022771"/>
    </source>
</evidence>
<feature type="zinc finger region" description="C3H1-type" evidence="4">
    <location>
        <begin position="455"/>
        <end position="482"/>
    </location>
</feature>
<feature type="domain" description="Integrase catalytic" evidence="7">
    <location>
        <begin position="1507"/>
        <end position="1664"/>
    </location>
</feature>
<dbReference type="Gene3D" id="3.30.420.10">
    <property type="entry name" value="Ribonuclease H-like superfamily/Ribonuclease H"/>
    <property type="match status" value="1"/>
</dbReference>
<evidence type="ECO:0000259" key="6">
    <source>
        <dbReference type="PROSITE" id="PS50103"/>
    </source>
</evidence>
<accession>A0A7J6P2K5</accession>
<reference evidence="8 9" key="1">
    <citation type="submission" date="2020-04" db="EMBL/GenBank/DDBJ databases">
        <title>Perkinsus olseni comparative genomics.</title>
        <authorList>
            <person name="Bogema D.R."/>
        </authorList>
    </citation>
    <scope>NUCLEOTIDE SEQUENCE [LARGE SCALE GENOMIC DNA]</scope>
    <source>
        <strain evidence="8">00978-12</strain>
    </source>
</reference>
<dbReference type="SUPFAM" id="SSF90229">
    <property type="entry name" value="CCCH zinc finger"/>
    <property type="match status" value="1"/>
</dbReference>
<feature type="domain" description="C3H1-type" evidence="6">
    <location>
        <begin position="484"/>
        <end position="507"/>
    </location>
</feature>
<dbReference type="InterPro" id="IPR036855">
    <property type="entry name" value="Znf_CCCH_sf"/>
</dbReference>
<dbReference type="GO" id="GO:0015074">
    <property type="term" value="P:DNA integration"/>
    <property type="evidence" value="ECO:0007669"/>
    <property type="project" value="InterPro"/>
</dbReference>
<feature type="compositionally biased region" description="Basic and acidic residues" evidence="5">
    <location>
        <begin position="213"/>
        <end position="226"/>
    </location>
</feature>
<keyword evidence="3 4" id="KW-0862">Zinc</keyword>
<dbReference type="PANTHER" id="PTHR37984:SF5">
    <property type="entry name" value="PROTEIN NYNRIN-LIKE"/>
    <property type="match status" value="1"/>
</dbReference>
<keyword evidence="2 4" id="KW-0863">Zinc-finger</keyword>